<protein>
    <submittedName>
        <fullName evidence="3">SDR family oxidoreductase</fullName>
    </submittedName>
</protein>
<dbReference type="GO" id="GO:0016491">
    <property type="term" value="F:oxidoreductase activity"/>
    <property type="evidence" value="ECO:0007669"/>
    <property type="project" value="UniProtKB-KW"/>
</dbReference>
<accession>A0A4Q0MJ41</accession>
<dbReference type="PANTHER" id="PTHR43639">
    <property type="entry name" value="OXIDOREDUCTASE, SHORT-CHAIN DEHYDROGENASE/REDUCTASE FAMILY (AFU_ORTHOLOGUE AFUA_5G02870)"/>
    <property type="match status" value="1"/>
</dbReference>
<gene>
    <name evidence="3" type="ORF">EK403_10260</name>
</gene>
<dbReference type="SUPFAM" id="SSF51735">
    <property type="entry name" value="NAD(P)-binding Rossmann-fold domains"/>
    <property type="match status" value="1"/>
</dbReference>
<dbReference type="NCBIfam" id="NF006597">
    <property type="entry name" value="PRK09134.1"/>
    <property type="match status" value="1"/>
</dbReference>
<comment type="similarity">
    <text evidence="1">Belongs to the short-chain dehydrogenases/reductases (SDR) family.</text>
</comment>
<dbReference type="Gene3D" id="3.40.50.720">
    <property type="entry name" value="NAD(P)-binding Rossmann-like Domain"/>
    <property type="match status" value="1"/>
</dbReference>
<evidence type="ECO:0000256" key="2">
    <source>
        <dbReference type="ARBA" id="ARBA00023002"/>
    </source>
</evidence>
<evidence type="ECO:0000256" key="1">
    <source>
        <dbReference type="ARBA" id="ARBA00006484"/>
    </source>
</evidence>
<dbReference type="Pfam" id="PF13561">
    <property type="entry name" value="adh_short_C2"/>
    <property type="match status" value="1"/>
</dbReference>
<organism evidence="3 4">
    <name type="scientific">Hansschlegelia zhihuaiae</name>
    <dbReference type="NCBI Taxonomy" id="405005"/>
    <lineage>
        <taxon>Bacteria</taxon>
        <taxon>Pseudomonadati</taxon>
        <taxon>Pseudomonadota</taxon>
        <taxon>Alphaproteobacteria</taxon>
        <taxon>Hyphomicrobiales</taxon>
        <taxon>Methylopilaceae</taxon>
        <taxon>Hansschlegelia</taxon>
    </lineage>
</organism>
<dbReference type="PANTHER" id="PTHR43639:SF1">
    <property type="entry name" value="SHORT-CHAIN DEHYDROGENASE_REDUCTASE FAMILY PROTEIN"/>
    <property type="match status" value="1"/>
</dbReference>
<dbReference type="InterPro" id="IPR036291">
    <property type="entry name" value="NAD(P)-bd_dom_sf"/>
</dbReference>
<name>A0A4Q0MJ41_9HYPH</name>
<reference evidence="3 4" key="1">
    <citation type="submission" date="2018-12" db="EMBL/GenBank/DDBJ databases">
        <title>bacterium Hansschlegelia zhihuaiae S113.</title>
        <authorList>
            <person name="He J."/>
        </authorList>
    </citation>
    <scope>NUCLEOTIDE SEQUENCE [LARGE SCALE GENOMIC DNA]</scope>
    <source>
        <strain evidence="3 4">S 113</strain>
    </source>
</reference>
<evidence type="ECO:0000313" key="3">
    <source>
        <dbReference type="EMBL" id="RXF73564.1"/>
    </source>
</evidence>
<dbReference type="InterPro" id="IPR002347">
    <property type="entry name" value="SDR_fam"/>
</dbReference>
<dbReference type="OrthoDB" id="9786360at2"/>
<dbReference type="AlphaFoldDB" id="A0A4Q0MJ41"/>
<dbReference type="EMBL" id="RYFI01000008">
    <property type="protein sequence ID" value="RXF73564.1"/>
    <property type="molecule type" value="Genomic_DNA"/>
</dbReference>
<evidence type="ECO:0000313" key="4">
    <source>
        <dbReference type="Proteomes" id="UP000289708"/>
    </source>
</evidence>
<keyword evidence="2" id="KW-0560">Oxidoreductase</keyword>
<dbReference type="PRINTS" id="PR00081">
    <property type="entry name" value="GDHRDH"/>
</dbReference>
<dbReference type="Proteomes" id="UP000289708">
    <property type="component" value="Unassembled WGS sequence"/>
</dbReference>
<keyword evidence="4" id="KW-1185">Reference proteome</keyword>
<sequence>MTSGAPAPVAIRPKGGALVTGAGRRIGAEIARALGGAGYAVAVHCRHSATEANGICAEIVAEGGRASVLVADLAEPLAPRRLVAQAAEAVGPLVALVNCASSFEPDAVGGLDAELWDLQMAVNLRAPVFLTEAFAAQAPDGADACVVNIIDQRVLKPTPSYVSYTLSKSALMTATITLAQALAPKVRVAAIGPGPTLANVRQSDADFARQAAATPLGRGPSPREIADAVLYLLGARSVTGCMIPVDAGQHIAWKTADAED</sequence>
<comment type="caution">
    <text evidence="3">The sequence shown here is derived from an EMBL/GenBank/DDBJ whole genome shotgun (WGS) entry which is preliminary data.</text>
</comment>
<dbReference type="RefSeq" id="WP_128777394.1">
    <property type="nucleotide sequence ID" value="NZ_RYFI01000008.1"/>
</dbReference>
<proteinExistence type="inferred from homology"/>